<accession>A0A645HRY7</accession>
<name>A0A645HRY7_9ZZZZ</name>
<reference evidence="2" key="1">
    <citation type="submission" date="2019-08" db="EMBL/GenBank/DDBJ databases">
        <authorList>
            <person name="Kucharzyk K."/>
            <person name="Murdoch R.W."/>
            <person name="Higgins S."/>
            <person name="Loffler F."/>
        </authorList>
    </citation>
    <scope>NUCLEOTIDE SEQUENCE</scope>
</reference>
<dbReference type="EMBL" id="VSSQ01098775">
    <property type="protein sequence ID" value="MPN41610.1"/>
    <property type="molecule type" value="Genomic_DNA"/>
</dbReference>
<gene>
    <name evidence="2" type="ORF">SDC9_189164</name>
</gene>
<dbReference type="AlphaFoldDB" id="A0A645HRY7"/>
<feature type="region of interest" description="Disordered" evidence="1">
    <location>
        <begin position="72"/>
        <end position="105"/>
    </location>
</feature>
<evidence type="ECO:0000313" key="2">
    <source>
        <dbReference type="EMBL" id="MPN41610.1"/>
    </source>
</evidence>
<proteinExistence type="predicted"/>
<comment type="caution">
    <text evidence="2">The sequence shown here is derived from an EMBL/GenBank/DDBJ whole genome shotgun (WGS) entry which is preliminary data.</text>
</comment>
<protein>
    <submittedName>
        <fullName evidence="2">Uncharacterized protein</fullName>
    </submittedName>
</protein>
<sequence>MKPLVHLPRPYLDLLDELGRDALATPDLLKIERLPIRVSHNGDGIGRDVRQEGGDQRTGRLVDCLEHQSLGDESLEEGGVRNDRGPRRLGLAESRHETVEALLRP</sequence>
<organism evidence="2">
    <name type="scientific">bioreactor metagenome</name>
    <dbReference type="NCBI Taxonomy" id="1076179"/>
    <lineage>
        <taxon>unclassified sequences</taxon>
        <taxon>metagenomes</taxon>
        <taxon>ecological metagenomes</taxon>
    </lineage>
</organism>
<evidence type="ECO:0000256" key="1">
    <source>
        <dbReference type="SAM" id="MobiDB-lite"/>
    </source>
</evidence>